<feature type="domain" description="EamA" evidence="2">
    <location>
        <begin position="3"/>
        <end position="121"/>
    </location>
</feature>
<reference evidence="3" key="1">
    <citation type="submission" date="2021-10" db="EMBL/GenBank/DDBJ databases">
        <title>Tropical sea cucumber genome reveals ecological adaptation and Cuvierian tubules defense mechanism.</title>
        <authorList>
            <person name="Chen T."/>
        </authorList>
    </citation>
    <scope>NUCLEOTIDE SEQUENCE</scope>
    <source>
        <strain evidence="3">Nanhai2018</strain>
        <tissue evidence="3">Muscle</tissue>
    </source>
</reference>
<organism evidence="3 4">
    <name type="scientific">Holothuria leucospilota</name>
    <name type="common">Black long sea cucumber</name>
    <name type="synonym">Mertensiothuria leucospilota</name>
    <dbReference type="NCBI Taxonomy" id="206669"/>
    <lineage>
        <taxon>Eukaryota</taxon>
        <taxon>Metazoa</taxon>
        <taxon>Echinodermata</taxon>
        <taxon>Eleutherozoa</taxon>
        <taxon>Echinozoa</taxon>
        <taxon>Holothuroidea</taxon>
        <taxon>Aspidochirotacea</taxon>
        <taxon>Aspidochirotida</taxon>
        <taxon>Holothuriidae</taxon>
        <taxon>Holothuria</taxon>
    </lineage>
</organism>
<dbReference type="InterPro" id="IPR000620">
    <property type="entry name" value="EamA_dom"/>
</dbReference>
<comment type="caution">
    <text evidence="3">The sequence shown here is derived from an EMBL/GenBank/DDBJ whole genome shotgun (WGS) entry which is preliminary data.</text>
</comment>
<sequence>MVFTNIFSRKLAYRENSDPALMTFIPGMTGIAITGVILPVTDSWELPSSLKEVLLVLSVGIFSLLCNRFLVLGLQTERVTIVSFLDTLSVPVAFMADVLVFQSVLDLVSIVGAITILATTVGCLCKP</sequence>
<evidence type="ECO:0000313" key="4">
    <source>
        <dbReference type="Proteomes" id="UP001152320"/>
    </source>
</evidence>
<feature type="transmembrane region" description="Helical" evidence="1">
    <location>
        <begin position="81"/>
        <end position="101"/>
    </location>
</feature>
<protein>
    <recommendedName>
        <fullName evidence="2">EamA domain-containing protein</fullName>
    </recommendedName>
</protein>
<dbReference type="SUPFAM" id="SSF103481">
    <property type="entry name" value="Multidrug resistance efflux transporter EmrE"/>
    <property type="match status" value="1"/>
</dbReference>
<feature type="transmembrane region" description="Helical" evidence="1">
    <location>
        <begin position="53"/>
        <end position="74"/>
    </location>
</feature>
<keyword evidence="1" id="KW-1133">Transmembrane helix</keyword>
<dbReference type="InterPro" id="IPR037185">
    <property type="entry name" value="EmrE-like"/>
</dbReference>
<keyword evidence="4" id="KW-1185">Reference proteome</keyword>
<gene>
    <name evidence="3" type="ORF">HOLleu_35893</name>
</gene>
<dbReference type="OrthoDB" id="306876at2759"/>
<feature type="transmembrane region" description="Helical" evidence="1">
    <location>
        <begin position="107"/>
        <end position="125"/>
    </location>
</feature>
<keyword evidence="1" id="KW-0472">Membrane</keyword>
<keyword evidence="1" id="KW-0812">Transmembrane</keyword>
<evidence type="ECO:0000259" key="2">
    <source>
        <dbReference type="Pfam" id="PF00892"/>
    </source>
</evidence>
<evidence type="ECO:0000313" key="3">
    <source>
        <dbReference type="EMBL" id="KAJ8023444.1"/>
    </source>
</evidence>
<proteinExistence type="predicted"/>
<dbReference type="EMBL" id="JAIZAY010000019">
    <property type="protein sequence ID" value="KAJ8023444.1"/>
    <property type="molecule type" value="Genomic_DNA"/>
</dbReference>
<dbReference type="AlphaFoldDB" id="A0A9Q0YMN8"/>
<name>A0A9Q0YMN8_HOLLE</name>
<dbReference type="Pfam" id="PF00892">
    <property type="entry name" value="EamA"/>
    <property type="match status" value="1"/>
</dbReference>
<evidence type="ECO:0000256" key="1">
    <source>
        <dbReference type="SAM" id="Phobius"/>
    </source>
</evidence>
<feature type="transmembrane region" description="Helical" evidence="1">
    <location>
        <begin position="21"/>
        <end position="41"/>
    </location>
</feature>
<dbReference type="Proteomes" id="UP001152320">
    <property type="component" value="Chromosome 19"/>
</dbReference>
<accession>A0A9Q0YMN8</accession>
<dbReference type="GO" id="GO:0016020">
    <property type="term" value="C:membrane"/>
    <property type="evidence" value="ECO:0007669"/>
    <property type="project" value="InterPro"/>
</dbReference>